<dbReference type="Pfam" id="PF20730">
    <property type="entry name" value="YetF_N"/>
    <property type="match status" value="1"/>
</dbReference>
<dbReference type="Gene3D" id="3.30.240.20">
    <property type="entry name" value="bsu07140 like domains"/>
    <property type="match status" value="2"/>
</dbReference>
<reference evidence="10 11" key="1">
    <citation type="submission" date="2023-07" db="EMBL/GenBank/DDBJ databases">
        <title>Genomic Encyclopedia of Type Strains, Phase IV (KMG-IV): sequencing the most valuable type-strain genomes for metagenomic binning, comparative biology and taxonomic classification.</title>
        <authorList>
            <person name="Goeker M."/>
        </authorList>
    </citation>
    <scope>NUCLEOTIDE SEQUENCE [LARGE SCALE GENOMIC DNA]</scope>
    <source>
        <strain evidence="10 11">DSM 45903</strain>
    </source>
</reference>
<evidence type="ECO:0000256" key="1">
    <source>
        <dbReference type="ARBA" id="ARBA00004651"/>
    </source>
</evidence>
<keyword evidence="11" id="KW-1185">Reference proteome</keyword>
<evidence type="ECO:0000256" key="6">
    <source>
        <dbReference type="ARBA" id="ARBA00023136"/>
    </source>
</evidence>
<feature type="domain" description="YetF-like N-terminal transmembrane" evidence="9">
    <location>
        <begin position="17"/>
        <end position="83"/>
    </location>
</feature>
<evidence type="ECO:0000313" key="10">
    <source>
        <dbReference type="EMBL" id="MDR6225747.1"/>
    </source>
</evidence>
<evidence type="ECO:0000256" key="3">
    <source>
        <dbReference type="ARBA" id="ARBA00022475"/>
    </source>
</evidence>
<dbReference type="InterPro" id="IPR007353">
    <property type="entry name" value="DUF421"/>
</dbReference>
<accession>A0ABU1ILT9</accession>
<name>A0ABU1ILT9_9BACL</name>
<evidence type="ECO:0000256" key="2">
    <source>
        <dbReference type="ARBA" id="ARBA00006448"/>
    </source>
</evidence>
<evidence type="ECO:0000256" key="5">
    <source>
        <dbReference type="ARBA" id="ARBA00022989"/>
    </source>
</evidence>
<evidence type="ECO:0000259" key="8">
    <source>
        <dbReference type="Pfam" id="PF04239"/>
    </source>
</evidence>
<gene>
    <name evidence="10" type="ORF">JOE21_001745</name>
</gene>
<dbReference type="Proteomes" id="UP001185012">
    <property type="component" value="Unassembled WGS sequence"/>
</dbReference>
<dbReference type="PANTHER" id="PTHR34582">
    <property type="entry name" value="UPF0702 TRANSMEMBRANE PROTEIN YCAP"/>
    <property type="match status" value="1"/>
</dbReference>
<keyword evidence="5 7" id="KW-1133">Transmembrane helix</keyword>
<evidence type="ECO:0000313" key="11">
    <source>
        <dbReference type="Proteomes" id="UP001185012"/>
    </source>
</evidence>
<evidence type="ECO:0000256" key="7">
    <source>
        <dbReference type="SAM" id="Phobius"/>
    </source>
</evidence>
<dbReference type="InterPro" id="IPR023090">
    <property type="entry name" value="UPF0702_alpha/beta_dom_sf"/>
</dbReference>
<keyword evidence="3" id="KW-1003">Cell membrane</keyword>
<feature type="transmembrane region" description="Helical" evidence="7">
    <location>
        <begin position="65"/>
        <end position="84"/>
    </location>
</feature>
<dbReference type="Pfam" id="PF04239">
    <property type="entry name" value="DUF421"/>
    <property type="match status" value="1"/>
</dbReference>
<sequence length="243" mass="27503">MEWLKAGEDYLLIMGRIATILPLLLFLTLYMGKRAIGEMPVFDFLIVVVLGAIVGADIADPKIEHLPTAFAIVIVALLQRIVAFSKITSRKMGKWFTFEPTVVVHKGKLMKDNLKQIRYSIDNILNMLREHGVFDLAEVELAILEANGKMSVKKDPLHDPPTRKDWRQTPPPPGIALPVIVEGQVLQYSLDHLGLDDQWMKTELENADIPSIDDVFFASVDKHKKLTYTLYQEVLPTLPPLRH</sequence>
<feature type="domain" description="YetF C-terminal" evidence="8">
    <location>
        <begin position="89"/>
        <end position="220"/>
    </location>
</feature>
<keyword evidence="6 7" id="KW-0472">Membrane</keyword>
<feature type="transmembrane region" description="Helical" evidence="7">
    <location>
        <begin position="12"/>
        <end position="29"/>
    </location>
</feature>
<dbReference type="EMBL" id="JAVDQG010000003">
    <property type="protein sequence ID" value="MDR6225747.1"/>
    <property type="molecule type" value="Genomic_DNA"/>
</dbReference>
<protein>
    <submittedName>
        <fullName evidence="10">Uncharacterized membrane protein YcaP (DUF421 family)</fullName>
    </submittedName>
</protein>
<organism evidence="10 11">
    <name type="scientific">Desmospora profundinema</name>
    <dbReference type="NCBI Taxonomy" id="1571184"/>
    <lineage>
        <taxon>Bacteria</taxon>
        <taxon>Bacillati</taxon>
        <taxon>Bacillota</taxon>
        <taxon>Bacilli</taxon>
        <taxon>Bacillales</taxon>
        <taxon>Thermoactinomycetaceae</taxon>
        <taxon>Desmospora</taxon>
    </lineage>
</organism>
<comment type="similarity">
    <text evidence="2">Belongs to the UPF0702 family.</text>
</comment>
<evidence type="ECO:0000259" key="9">
    <source>
        <dbReference type="Pfam" id="PF20730"/>
    </source>
</evidence>
<proteinExistence type="inferred from homology"/>
<keyword evidence="4 7" id="KW-0812">Transmembrane</keyword>
<evidence type="ECO:0000256" key="4">
    <source>
        <dbReference type="ARBA" id="ARBA00022692"/>
    </source>
</evidence>
<dbReference type="InterPro" id="IPR048454">
    <property type="entry name" value="YetF_N"/>
</dbReference>
<dbReference type="PANTHER" id="PTHR34582:SF6">
    <property type="entry name" value="UPF0702 TRANSMEMBRANE PROTEIN YCAP"/>
    <property type="match status" value="1"/>
</dbReference>
<comment type="caution">
    <text evidence="10">The sequence shown here is derived from an EMBL/GenBank/DDBJ whole genome shotgun (WGS) entry which is preliminary data.</text>
</comment>
<comment type="subcellular location">
    <subcellularLocation>
        <location evidence="1">Cell membrane</location>
        <topology evidence="1">Multi-pass membrane protein</topology>
    </subcellularLocation>
</comment>
<feature type="transmembrane region" description="Helical" evidence="7">
    <location>
        <begin position="41"/>
        <end position="59"/>
    </location>
</feature>